<gene>
    <name evidence="1" type="ORF">AC579_560</name>
</gene>
<dbReference type="AlphaFoldDB" id="A0A139IRT6"/>
<proteinExistence type="predicted"/>
<reference evidence="1 2" key="1">
    <citation type="submission" date="2015-07" db="EMBL/GenBank/DDBJ databases">
        <title>Comparative genomics of the Sigatoka disease complex on banana suggests a link between parallel evolutionary changes in Pseudocercospora fijiensis and Pseudocercospora eumusae and increased virulence on the banana host.</title>
        <authorList>
            <person name="Chang T.-C."/>
            <person name="Salvucci A."/>
            <person name="Crous P.W."/>
            <person name="Stergiopoulos I."/>
        </authorList>
    </citation>
    <scope>NUCLEOTIDE SEQUENCE [LARGE SCALE GENOMIC DNA]</scope>
    <source>
        <strain evidence="1 2">CBS 116634</strain>
    </source>
</reference>
<organism evidence="1 2">
    <name type="scientific">Pseudocercospora musae</name>
    <dbReference type="NCBI Taxonomy" id="113226"/>
    <lineage>
        <taxon>Eukaryota</taxon>
        <taxon>Fungi</taxon>
        <taxon>Dikarya</taxon>
        <taxon>Ascomycota</taxon>
        <taxon>Pezizomycotina</taxon>
        <taxon>Dothideomycetes</taxon>
        <taxon>Dothideomycetidae</taxon>
        <taxon>Mycosphaerellales</taxon>
        <taxon>Mycosphaerellaceae</taxon>
        <taxon>Pseudocercospora</taxon>
    </lineage>
</organism>
<keyword evidence="2" id="KW-1185">Reference proteome</keyword>
<dbReference type="SUPFAM" id="SSF53335">
    <property type="entry name" value="S-adenosyl-L-methionine-dependent methyltransferases"/>
    <property type="match status" value="1"/>
</dbReference>
<dbReference type="Proteomes" id="UP000073492">
    <property type="component" value="Unassembled WGS sequence"/>
</dbReference>
<dbReference type="STRING" id="113226.A0A139IRT6"/>
<evidence type="ECO:0000313" key="1">
    <source>
        <dbReference type="EMBL" id="KXT17312.1"/>
    </source>
</evidence>
<comment type="caution">
    <text evidence="1">The sequence shown here is derived from an EMBL/GenBank/DDBJ whole genome shotgun (WGS) entry which is preliminary data.</text>
</comment>
<dbReference type="OrthoDB" id="2013972at2759"/>
<dbReference type="InterPro" id="IPR029063">
    <property type="entry name" value="SAM-dependent_MTases_sf"/>
</dbReference>
<evidence type="ECO:0008006" key="3">
    <source>
        <dbReference type="Google" id="ProtNLM"/>
    </source>
</evidence>
<sequence>MGILDWTRFFKHSWDFLEPGGWLEINETRFPQLRAEEDNKDDLPEGPFMRWSRLCYEAALKVGINAPASEGLASLLEKQDFSNVESVDIKWPIGSWAVGPTEKKIVLQEQLGMSTGVKDCSEHRFYVEMVLDKAQKPSA</sequence>
<name>A0A139IRT6_9PEZI</name>
<dbReference type="EMBL" id="LFZO01000022">
    <property type="protein sequence ID" value="KXT17312.1"/>
    <property type="molecule type" value="Genomic_DNA"/>
</dbReference>
<evidence type="ECO:0000313" key="2">
    <source>
        <dbReference type="Proteomes" id="UP000073492"/>
    </source>
</evidence>
<accession>A0A139IRT6</accession>
<protein>
    <recommendedName>
        <fullName evidence="3">Methyltransferase type 11 domain-containing protein</fullName>
    </recommendedName>
</protein>